<dbReference type="AlphaFoldDB" id="A0A3B1CJG3"/>
<reference evidence="1" key="1">
    <citation type="submission" date="2018-06" db="EMBL/GenBank/DDBJ databases">
        <authorList>
            <person name="Zhirakovskaya E."/>
        </authorList>
    </citation>
    <scope>NUCLEOTIDE SEQUENCE</scope>
</reference>
<protein>
    <submittedName>
        <fullName evidence="1">Uncharacterized protein</fullName>
    </submittedName>
</protein>
<name>A0A3B1CJG3_9ZZZZ</name>
<dbReference type="EMBL" id="UOGE01000092">
    <property type="protein sequence ID" value="VAX24094.1"/>
    <property type="molecule type" value="Genomic_DNA"/>
</dbReference>
<evidence type="ECO:0000313" key="1">
    <source>
        <dbReference type="EMBL" id="VAX24094.1"/>
    </source>
</evidence>
<gene>
    <name evidence="1" type="ORF">MNBD_NITROSPINAE02-2239</name>
</gene>
<sequence>MSDLTRINHEMRTAAIRTALRNHPFLLDKLITEDGQFNIGATPEKLDLDEPADILVRIAWDIWNGGGETEFEKILTHLPHDDFTAFIDSMSEFLRLRKKIHFSYITGAEND</sequence>
<accession>A0A3B1CJG3</accession>
<organism evidence="1">
    <name type="scientific">hydrothermal vent metagenome</name>
    <dbReference type="NCBI Taxonomy" id="652676"/>
    <lineage>
        <taxon>unclassified sequences</taxon>
        <taxon>metagenomes</taxon>
        <taxon>ecological metagenomes</taxon>
    </lineage>
</organism>
<proteinExistence type="predicted"/>